<dbReference type="Gene3D" id="3.30.1540.10">
    <property type="entry name" value="formyl-coa transferase, domain 3"/>
    <property type="match status" value="1"/>
</dbReference>
<dbReference type="Pfam" id="PF02515">
    <property type="entry name" value="CoA_transf_3"/>
    <property type="match status" value="1"/>
</dbReference>
<dbReference type="Proteomes" id="UP000662986">
    <property type="component" value="Chromosome"/>
</dbReference>
<reference evidence="2 3" key="1">
    <citation type="journal article" date="2021" name="Microbiol. Resour. Announc.">
        <title>Complete Genome Sequences of Two Rhodococcus sp. Strains with Large and Linear Chromosomes, Isolated from Apple Rhizosphere.</title>
        <authorList>
            <person name="Benning S."/>
            <person name="Brugnone N."/>
            <person name="Siani R."/>
            <person name="Kublik S."/>
            <person name="Schloter M."/>
            <person name="Rad V."/>
        </authorList>
    </citation>
    <scope>NUCLEOTIDE SEQUENCE [LARGE SCALE GENOMIC DNA]</scope>
    <source>
        <strain evidence="2 3">R79</strain>
    </source>
</reference>
<keyword evidence="1 2" id="KW-0808">Transferase</keyword>
<dbReference type="SUPFAM" id="SSF89796">
    <property type="entry name" value="CoA-transferase family III (CaiB/BaiF)"/>
    <property type="match status" value="1"/>
</dbReference>
<proteinExistence type="predicted"/>
<organism evidence="2 3">
    <name type="scientific">Rhodococcus pseudokoreensis</name>
    <dbReference type="NCBI Taxonomy" id="2811421"/>
    <lineage>
        <taxon>Bacteria</taxon>
        <taxon>Bacillati</taxon>
        <taxon>Actinomycetota</taxon>
        <taxon>Actinomycetes</taxon>
        <taxon>Mycobacteriales</taxon>
        <taxon>Nocardiaceae</taxon>
        <taxon>Rhodococcus</taxon>
    </lineage>
</organism>
<dbReference type="EMBL" id="CP070619">
    <property type="protein sequence ID" value="QSE92605.1"/>
    <property type="molecule type" value="Genomic_DNA"/>
</dbReference>
<protein>
    <submittedName>
        <fullName evidence="2">CoA transferase</fullName>
    </submittedName>
</protein>
<keyword evidence="3" id="KW-1185">Reference proteome</keyword>
<dbReference type="GO" id="GO:0016740">
    <property type="term" value="F:transferase activity"/>
    <property type="evidence" value="ECO:0007669"/>
    <property type="project" value="UniProtKB-KW"/>
</dbReference>
<dbReference type="InterPro" id="IPR003673">
    <property type="entry name" value="CoA-Trfase_fam_III"/>
</dbReference>
<dbReference type="InterPro" id="IPR044855">
    <property type="entry name" value="CoA-Trfase_III_dom3_sf"/>
</dbReference>
<evidence type="ECO:0000313" key="3">
    <source>
        <dbReference type="Proteomes" id="UP000662986"/>
    </source>
</evidence>
<evidence type="ECO:0000313" key="2">
    <source>
        <dbReference type="EMBL" id="QSE92605.1"/>
    </source>
</evidence>
<dbReference type="PANTHER" id="PTHR48207">
    <property type="entry name" value="SUCCINATE--HYDROXYMETHYLGLUTARATE COA-TRANSFERASE"/>
    <property type="match status" value="1"/>
</dbReference>
<accession>A0A974ZW51</accession>
<name>A0A974ZW51_9NOCA</name>
<dbReference type="Gene3D" id="3.40.50.10540">
    <property type="entry name" value="Crotonobetainyl-coa:carnitine coa-transferase, domain 1"/>
    <property type="match status" value="1"/>
</dbReference>
<dbReference type="RefSeq" id="WP_206009068.1">
    <property type="nucleotide sequence ID" value="NZ_CP070619.1"/>
</dbReference>
<dbReference type="InterPro" id="IPR050483">
    <property type="entry name" value="CoA-transferase_III_domain"/>
</dbReference>
<dbReference type="PANTHER" id="PTHR48207:SF3">
    <property type="entry name" value="SUCCINATE--HYDROXYMETHYLGLUTARATE COA-TRANSFERASE"/>
    <property type="match status" value="1"/>
</dbReference>
<gene>
    <name evidence="2" type="ORF">JWS13_30340</name>
</gene>
<sequence>MPHDDNLQMPGDRLPLSGVRVVDLSQVGAGPYAASLLGDLGADVIKIEPPTGESFRYIDNLFGVGDSAYFYGVNRSKRSLTLDLHESEGMDVLRRLVADADVMIVGFRPDAVTRLGIDYESMGKLNDQLVYCQLTAFGEDGPRAHQPGMDLLGQAIGGIMGLTGETDGPPIKAGVPMADFVGSFLLGFSIVSALRARDLNGHGQKVSVNLLDGQIAMLANILTHYDRTKVPVRPQGGGHPQIAPYQPYQGGDGKDFIVACLNDRFWLRLTKVIDRPELADDPRFVTNADRVANRGALNDILIPIFAGHTTASWLERLDQVAVPCGPVHRLEDVFTEPQVVHNHSITELEHPIHGRYPVPNTPFRLHGTPAQPRGYAPLLGEHSVEILGEAGFTHDEIRALLDKSVVTTSTVTEPA</sequence>
<dbReference type="InterPro" id="IPR023606">
    <property type="entry name" value="CoA-Trfase_III_dom_1_sf"/>
</dbReference>
<evidence type="ECO:0000256" key="1">
    <source>
        <dbReference type="ARBA" id="ARBA00022679"/>
    </source>
</evidence>
<reference evidence="2 3" key="2">
    <citation type="journal article" date="2022" name="Arch. Microbiol.">
        <title>Rhodococcus pseudokoreensis sp. nov. isolated from the rhizosphere of young M26 apple rootstocks.</title>
        <authorList>
            <person name="Kampfer P."/>
            <person name="Glaeser S.P."/>
            <person name="Blom J."/>
            <person name="Wolf J."/>
            <person name="Benning S."/>
            <person name="Schloter M."/>
            <person name="Neumann-Schaal M."/>
        </authorList>
    </citation>
    <scope>NUCLEOTIDE SEQUENCE [LARGE SCALE GENOMIC DNA]</scope>
    <source>
        <strain evidence="2 3">R79</strain>
    </source>
</reference>